<dbReference type="PANTHER" id="PTHR11527">
    <property type="entry name" value="HEAT-SHOCK PROTEIN 20 FAMILY MEMBER"/>
    <property type="match status" value="1"/>
</dbReference>
<accession>A0AAD5CX84</accession>
<keyword evidence="6" id="KW-1185">Reference proteome</keyword>
<organism evidence="5 6">
    <name type="scientific">Ambrosia artemisiifolia</name>
    <name type="common">Common ragweed</name>
    <dbReference type="NCBI Taxonomy" id="4212"/>
    <lineage>
        <taxon>Eukaryota</taxon>
        <taxon>Viridiplantae</taxon>
        <taxon>Streptophyta</taxon>
        <taxon>Embryophyta</taxon>
        <taxon>Tracheophyta</taxon>
        <taxon>Spermatophyta</taxon>
        <taxon>Magnoliopsida</taxon>
        <taxon>eudicotyledons</taxon>
        <taxon>Gunneridae</taxon>
        <taxon>Pentapetalae</taxon>
        <taxon>asterids</taxon>
        <taxon>campanulids</taxon>
        <taxon>Asterales</taxon>
        <taxon>Asteraceae</taxon>
        <taxon>Asteroideae</taxon>
        <taxon>Heliantheae alliance</taxon>
        <taxon>Heliantheae</taxon>
        <taxon>Ambrosia</taxon>
    </lineage>
</organism>
<dbReference type="PROSITE" id="PS01031">
    <property type="entry name" value="SHSP"/>
    <property type="match status" value="1"/>
</dbReference>
<dbReference type="Pfam" id="PF00011">
    <property type="entry name" value="HSP20"/>
    <property type="match status" value="1"/>
</dbReference>
<feature type="domain" description="SHSP" evidence="4">
    <location>
        <begin position="64"/>
        <end position="179"/>
    </location>
</feature>
<proteinExistence type="inferred from homology"/>
<comment type="caution">
    <text evidence="5">The sequence shown here is derived from an EMBL/GenBank/DDBJ whole genome shotgun (WGS) entry which is preliminary data.</text>
</comment>
<dbReference type="Gene3D" id="2.60.40.790">
    <property type="match status" value="1"/>
</dbReference>
<evidence type="ECO:0000259" key="4">
    <source>
        <dbReference type="PROSITE" id="PS01031"/>
    </source>
</evidence>
<comment type="similarity">
    <text evidence="2 3">Belongs to the small heat shock protein (HSP20) family.</text>
</comment>
<evidence type="ECO:0000313" key="6">
    <source>
        <dbReference type="Proteomes" id="UP001206925"/>
    </source>
</evidence>
<dbReference type="InterPro" id="IPR031107">
    <property type="entry name" value="Small_HSP"/>
</dbReference>
<evidence type="ECO:0000313" key="5">
    <source>
        <dbReference type="EMBL" id="KAI7748639.1"/>
    </source>
</evidence>
<evidence type="ECO:0000256" key="3">
    <source>
        <dbReference type="RuleBase" id="RU003616"/>
    </source>
</evidence>
<evidence type="ECO:0000256" key="2">
    <source>
        <dbReference type="PROSITE-ProRule" id="PRU00285"/>
    </source>
</evidence>
<evidence type="ECO:0000256" key="1">
    <source>
        <dbReference type="ARBA" id="ARBA00023016"/>
    </source>
</evidence>
<keyword evidence="1" id="KW-0346">Stress response</keyword>
<gene>
    <name evidence="5" type="ORF">M8C21_012439</name>
</gene>
<reference evidence="5" key="1">
    <citation type="submission" date="2022-06" db="EMBL/GenBank/DDBJ databases">
        <title>Uncovering the hologenomic basis of an extraordinary plant invasion.</title>
        <authorList>
            <person name="Bieker V.C."/>
            <person name="Martin M.D."/>
            <person name="Gilbert T."/>
            <person name="Hodgins K."/>
            <person name="Battlay P."/>
            <person name="Petersen B."/>
            <person name="Wilson J."/>
        </authorList>
    </citation>
    <scope>NUCLEOTIDE SEQUENCE</scope>
    <source>
        <strain evidence="5">AA19_3_7</strain>
        <tissue evidence="5">Leaf</tissue>
    </source>
</reference>
<dbReference type="InterPro" id="IPR002068">
    <property type="entry name" value="A-crystallin/Hsp20_dom"/>
</dbReference>
<dbReference type="CDD" id="cd06472">
    <property type="entry name" value="ACD_ScHsp26_like"/>
    <property type="match status" value="1"/>
</dbReference>
<dbReference type="AlphaFoldDB" id="A0AAD5CX84"/>
<dbReference type="EMBL" id="JAMZMK010006496">
    <property type="protein sequence ID" value="KAI7748639.1"/>
    <property type="molecule type" value="Genomic_DNA"/>
</dbReference>
<dbReference type="InterPro" id="IPR008978">
    <property type="entry name" value="HSP20-like_chaperone"/>
</dbReference>
<dbReference type="Proteomes" id="UP001206925">
    <property type="component" value="Unassembled WGS sequence"/>
</dbReference>
<dbReference type="SUPFAM" id="SSF49764">
    <property type="entry name" value="HSP20-like chaperones"/>
    <property type="match status" value="1"/>
</dbReference>
<sequence>MAISNTKTLITSIILTTFAFMIISFPAKTKALIPYNRPLWDLMVPISEDPFKILEQNPLSLPKNLDTLNLARADWKETTTHHVITLDVPGMKREDIKIEVEENRVLRVSGERKPEADGDGDKWHRAERTAGKFWRQFRLPANADVDNIMAHLEDGVLKIKVPKVAQERKQTKVIDIVGEGGSGEDIRATKTDA</sequence>
<protein>
    <recommendedName>
        <fullName evidence="4">SHSP domain-containing protein</fullName>
    </recommendedName>
</protein>
<name>A0AAD5CX84_AMBAR</name>